<evidence type="ECO:0000256" key="3">
    <source>
        <dbReference type="ARBA" id="ARBA00022481"/>
    </source>
</evidence>
<dbReference type="Pfam" id="PF07963">
    <property type="entry name" value="N_methyl"/>
    <property type="match status" value="1"/>
</dbReference>
<evidence type="ECO:0000256" key="4">
    <source>
        <dbReference type="ARBA" id="ARBA00022519"/>
    </source>
</evidence>
<evidence type="ECO:0000256" key="7">
    <source>
        <dbReference type="ARBA" id="ARBA00023136"/>
    </source>
</evidence>
<evidence type="ECO:0000256" key="6">
    <source>
        <dbReference type="ARBA" id="ARBA00022989"/>
    </source>
</evidence>
<comment type="subcellular location">
    <subcellularLocation>
        <location evidence="1">Cell inner membrane</location>
        <topology evidence="1">Single-pass membrane protein</topology>
    </subcellularLocation>
</comment>
<keyword evidence="2" id="KW-1003">Cell membrane</keyword>
<dbReference type="EMBL" id="BSOA01000036">
    <property type="protein sequence ID" value="GLQ89527.1"/>
    <property type="molecule type" value="Genomic_DNA"/>
</dbReference>
<dbReference type="InterPro" id="IPR045584">
    <property type="entry name" value="Pilin-like"/>
</dbReference>
<dbReference type="Proteomes" id="UP001156627">
    <property type="component" value="Unassembled WGS sequence"/>
</dbReference>
<protein>
    <submittedName>
        <fullName evidence="9">General secretion pathway protein GspJ</fullName>
    </submittedName>
</protein>
<evidence type="ECO:0000256" key="1">
    <source>
        <dbReference type="ARBA" id="ARBA00004377"/>
    </source>
</evidence>
<gene>
    <name evidence="9" type="ORF">GCM10007898_31010</name>
</gene>
<evidence type="ECO:0000256" key="5">
    <source>
        <dbReference type="ARBA" id="ARBA00022692"/>
    </source>
</evidence>
<sequence>MKHLSNHRVRKTGLVPEGKGKACKAGHAAGFTLLEVLAAMALLALLLLGVYSGVRSATHTVQAGSIKIEQLDEIRSAQQFLGRELAQAMAQPMGHDDNGNGIFFVGGGDSMRFVAPLPGYLGRMGPQLIEVKLVKGEHGKQLVASLAVLPPDGSAPKPLGEPQVLLDGVIDGSFSYRGVNQQGQPTDWQNAWNAPATMPNLVTIKLALDQGRPWPMLSVPLRVNAAAIQGPGNLLRGLRGPGVGP</sequence>
<keyword evidence="5 8" id="KW-0812">Transmembrane</keyword>
<organism evidence="9 10">
    <name type="scientific">Dyella flagellata</name>
    <dbReference type="NCBI Taxonomy" id="1867833"/>
    <lineage>
        <taxon>Bacteria</taxon>
        <taxon>Pseudomonadati</taxon>
        <taxon>Pseudomonadota</taxon>
        <taxon>Gammaproteobacteria</taxon>
        <taxon>Lysobacterales</taxon>
        <taxon>Rhodanobacteraceae</taxon>
        <taxon>Dyella</taxon>
    </lineage>
</organism>
<dbReference type="PANTHER" id="PTHR39583">
    <property type="entry name" value="TYPE II SECRETION SYSTEM PROTEIN J-RELATED"/>
    <property type="match status" value="1"/>
</dbReference>
<reference evidence="10" key="1">
    <citation type="journal article" date="2019" name="Int. J. Syst. Evol. Microbiol.">
        <title>The Global Catalogue of Microorganisms (GCM) 10K type strain sequencing project: providing services to taxonomists for standard genome sequencing and annotation.</title>
        <authorList>
            <consortium name="The Broad Institute Genomics Platform"/>
            <consortium name="The Broad Institute Genome Sequencing Center for Infectious Disease"/>
            <person name="Wu L."/>
            <person name="Ma J."/>
        </authorList>
    </citation>
    <scope>NUCLEOTIDE SEQUENCE [LARGE SCALE GENOMIC DNA]</scope>
    <source>
        <strain evidence="10">NBRC 111981</strain>
    </source>
</reference>
<keyword evidence="10" id="KW-1185">Reference proteome</keyword>
<evidence type="ECO:0000256" key="2">
    <source>
        <dbReference type="ARBA" id="ARBA00022475"/>
    </source>
</evidence>
<dbReference type="PANTHER" id="PTHR39583:SF2">
    <property type="entry name" value="TYPE II SECRETION SYSTEM PROTEIN J"/>
    <property type="match status" value="1"/>
</dbReference>
<keyword evidence="7 8" id="KW-0472">Membrane</keyword>
<dbReference type="PROSITE" id="PS00409">
    <property type="entry name" value="PROKAR_NTER_METHYL"/>
    <property type="match status" value="1"/>
</dbReference>
<evidence type="ECO:0000313" key="9">
    <source>
        <dbReference type="EMBL" id="GLQ89527.1"/>
    </source>
</evidence>
<dbReference type="SUPFAM" id="SSF54523">
    <property type="entry name" value="Pili subunits"/>
    <property type="match status" value="1"/>
</dbReference>
<dbReference type="NCBIfam" id="TIGR02532">
    <property type="entry name" value="IV_pilin_GFxxxE"/>
    <property type="match status" value="1"/>
</dbReference>
<keyword evidence="4" id="KW-0997">Cell inner membrane</keyword>
<feature type="transmembrane region" description="Helical" evidence="8">
    <location>
        <begin position="28"/>
        <end position="51"/>
    </location>
</feature>
<dbReference type="InterPro" id="IPR012902">
    <property type="entry name" value="N_methyl_site"/>
</dbReference>
<accession>A0ABQ5XDG2</accession>
<name>A0ABQ5XDG2_9GAMM</name>
<proteinExistence type="predicted"/>
<dbReference type="RefSeq" id="WP_284332967.1">
    <property type="nucleotide sequence ID" value="NZ_BSOA01000036.1"/>
</dbReference>
<evidence type="ECO:0000256" key="8">
    <source>
        <dbReference type="SAM" id="Phobius"/>
    </source>
</evidence>
<dbReference type="InterPro" id="IPR051621">
    <property type="entry name" value="T2SS_protein_J"/>
</dbReference>
<keyword evidence="3" id="KW-0488">Methylation</keyword>
<evidence type="ECO:0000313" key="10">
    <source>
        <dbReference type="Proteomes" id="UP001156627"/>
    </source>
</evidence>
<comment type="caution">
    <text evidence="9">The sequence shown here is derived from an EMBL/GenBank/DDBJ whole genome shotgun (WGS) entry which is preliminary data.</text>
</comment>
<keyword evidence="6 8" id="KW-1133">Transmembrane helix</keyword>